<evidence type="ECO:0000313" key="2">
    <source>
        <dbReference type="EMBL" id="KAH1185760.1"/>
    </source>
</evidence>
<dbReference type="Proteomes" id="UP000827986">
    <property type="component" value="Unassembled WGS sequence"/>
</dbReference>
<comment type="caution">
    <text evidence="2">The sequence shown here is derived from an EMBL/GenBank/DDBJ whole genome shotgun (WGS) entry which is preliminary data.</text>
</comment>
<evidence type="ECO:0000313" key="3">
    <source>
        <dbReference type="Proteomes" id="UP000827986"/>
    </source>
</evidence>
<evidence type="ECO:0000256" key="1">
    <source>
        <dbReference type="SAM" id="MobiDB-lite"/>
    </source>
</evidence>
<proteinExistence type="predicted"/>
<keyword evidence="3" id="KW-1185">Reference proteome</keyword>
<organism evidence="2 3">
    <name type="scientific">Mauremys mutica</name>
    <name type="common">yellowpond turtle</name>
    <dbReference type="NCBI Taxonomy" id="74926"/>
    <lineage>
        <taxon>Eukaryota</taxon>
        <taxon>Metazoa</taxon>
        <taxon>Chordata</taxon>
        <taxon>Craniata</taxon>
        <taxon>Vertebrata</taxon>
        <taxon>Euteleostomi</taxon>
        <taxon>Archelosauria</taxon>
        <taxon>Testudinata</taxon>
        <taxon>Testudines</taxon>
        <taxon>Cryptodira</taxon>
        <taxon>Durocryptodira</taxon>
        <taxon>Testudinoidea</taxon>
        <taxon>Geoemydidae</taxon>
        <taxon>Geoemydinae</taxon>
        <taxon>Mauremys</taxon>
    </lineage>
</organism>
<gene>
    <name evidence="2" type="ORF">KIL84_018509</name>
</gene>
<dbReference type="EMBL" id="JAHDVG010000463">
    <property type="protein sequence ID" value="KAH1185760.1"/>
    <property type="molecule type" value="Genomic_DNA"/>
</dbReference>
<protein>
    <submittedName>
        <fullName evidence="2">Uncharacterized protein</fullName>
    </submittedName>
</protein>
<feature type="region of interest" description="Disordered" evidence="1">
    <location>
        <begin position="1"/>
        <end position="36"/>
    </location>
</feature>
<reference evidence="2" key="1">
    <citation type="submission" date="2021-09" db="EMBL/GenBank/DDBJ databases">
        <title>The genome of Mauremys mutica provides insights into the evolution of semi-aquatic lifestyle.</title>
        <authorList>
            <person name="Gong S."/>
            <person name="Gao Y."/>
        </authorList>
    </citation>
    <scope>NUCLEOTIDE SEQUENCE</scope>
    <source>
        <strain evidence="2">MM-2020</strain>
        <tissue evidence="2">Muscle</tissue>
    </source>
</reference>
<accession>A0A9D4B9S3</accession>
<name>A0A9D4B9S3_9SAUR</name>
<sequence length="78" mass="8765">MPDRIAAAGEPELAGPLGWAQTAAKNNRGARRRPHRRAGAFRIEIELSLRIKSTTSNLHEPTKEENKIFDLLMCKLSR</sequence>
<dbReference type="AlphaFoldDB" id="A0A9D4B9S3"/>